<reference evidence="3" key="1">
    <citation type="journal article" date="2019" name="Int. J. Syst. Evol. Microbiol.">
        <title>The Global Catalogue of Microorganisms (GCM) 10K type strain sequencing project: providing services to taxonomists for standard genome sequencing and annotation.</title>
        <authorList>
            <consortium name="The Broad Institute Genomics Platform"/>
            <consortium name="The Broad Institute Genome Sequencing Center for Infectious Disease"/>
            <person name="Wu L."/>
            <person name="Ma J."/>
        </authorList>
    </citation>
    <scope>NUCLEOTIDE SEQUENCE [LARGE SCALE GENOMIC DNA]</scope>
    <source>
        <strain evidence="3">KACC 14249</strain>
    </source>
</reference>
<protein>
    <submittedName>
        <fullName evidence="2">Cytochrome P450</fullName>
        <ecNumber evidence="2">1.14.-.-</ecNumber>
    </submittedName>
</protein>
<comment type="similarity">
    <text evidence="1">Belongs to the cytochrome P450 family.</text>
</comment>
<dbReference type="EMBL" id="JBHSRD010000003">
    <property type="protein sequence ID" value="MFC6006866.1"/>
    <property type="molecule type" value="Genomic_DNA"/>
</dbReference>
<dbReference type="InterPro" id="IPR002397">
    <property type="entry name" value="Cyt_P450_B"/>
</dbReference>
<dbReference type="PANTHER" id="PTHR46696:SF1">
    <property type="entry name" value="CYTOCHROME P450 YJIB-RELATED"/>
    <property type="match status" value="1"/>
</dbReference>
<dbReference type="Proteomes" id="UP001596189">
    <property type="component" value="Unassembled WGS sequence"/>
</dbReference>
<dbReference type="InterPro" id="IPR001128">
    <property type="entry name" value="Cyt_P450"/>
</dbReference>
<accession>A0ABW1JC37</accession>
<dbReference type="InterPro" id="IPR036396">
    <property type="entry name" value="Cyt_P450_sf"/>
</dbReference>
<gene>
    <name evidence="2" type="ORF">ACFQDO_06945</name>
</gene>
<keyword evidence="2" id="KW-0560">Oxidoreductase</keyword>
<dbReference type="Gene3D" id="1.10.630.10">
    <property type="entry name" value="Cytochrome P450"/>
    <property type="match status" value="1"/>
</dbReference>
<dbReference type="EC" id="1.14.-.-" evidence="2"/>
<sequence length="419" mass="45937">MTRWFGRRMLKRVAAGGLDLSRVPFAPDSFLLPFRRDGLDPVAELGRRREREPVSRLLRFAGFNVWLVSGHAEVRAVLADRSSYSNDIRRLVPSHGTTAAHSVGGLGLTDPPDHTRLRGLLTPEFTMRRLARLQPGITRIVDEQLDALQAKGPVVDLVADFAFPIPFLVICELLGVAPEDREAFRQLGASRFDLTRGGIGLFDAASTSRSFLLDVVARQRAEPGDGLIGAILREHGDEIDDLDLAGLADGVFLGGYETTASMLSLGTLTLIQHPDVLELIRQDDDAVAGVVEELLRHLSVVQTGFPRFARHDLQLFGQRIAAGDAVLCSLSGANRDPRFAADPDSVDPDRRADSHVAFGHGFHRCVGAELARMELRTAFRAIATRYPELALAVHPDELTFREQSVVFGVETLPVRLQPA</sequence>
<dbReference type="Pfam" id="PF00067">
    <property type="entry name" value="p450"/>
    <property type="match status" value="1"/>
</dbReference>
<evidence type="ECO:0000313" key="2">
    <source>
        <dbReference type="EMBL" id="MFC6006866.1"/>
    </source>
</evidence>
<dbReference type="PRINTS" id="PR00359">
    <property type="entry name" value="BP450"/>
</dbReference>
<dbReference type="SUPFAM" id="SSF48264">
    <property type="entry name" value="Cytochrome P450"/>
    <property type="match status" value="1"/>
</dbReference>
<dbReference type="PRINTS" id="PR00385">
    <property type="entry name" value="P450"/>
</dbReference>
<dbReference type="GO" id="GO:0016491">
    <property type="term" value="F:oxidoreductase activity"/>
    <property type="evidence" value="ECO:0007669"/>
    <property type="project" value="UniProtKB-KW"/>
</dbReference>
<organism evidence="2 3">
    <name type="scientific">Angustibacter luteus</name>
    <dbReference type="NCBI Taxonomy" id="658456"/>
    <lineage>
        <taxon>Bacteria</taxon>
        <taxon>Bacillati</taxon>
        <taxon>Actinomycetota</taxon>
        <taxon>Actinomycetes</taxon>
        <taxon>Kineosporiales</taxon>
        <taxon>Kineosporiaceae</taxon>
    </lineage>
</organism>
<dbReference type="PANTHER" id="PTHR46696">
    <property type="entry name" value="P450, PUTATIVE (EUROFUNG)-RELATED"/>
    <property type="match status" value="1"/>
</dbReference>
<proteinExistence type="inferred from homology"/>
<evidence type="ECO:0000313" key="3">
    <source>
        <dbReference type="Proteomes" id="UP001596189"/>
    </source>
</evidence>
<dbReference type="RefSeq" id="WP_378227029.1">
    <property type="nucleotide sequence ID" value="NZ_BAABFP010000008.1"/>
</dbReference>
<dbReference type="CDD" id="cd11030">
    <property type="entry name" value="CYP105-like"/>
    <property type="match status" value="1"/>
</dbReference>
<name>A0ABW1JC37_9ACTN</name>
<keyword evidence="3" id="KW-1185">Reference proteome</keyword>
<comment type="caution">
    <text evidence="2">The sequence shown here is derived from an EMBL/GenBank/DDBJ whole genome shotgun (WGS) entry which is preliminary data.</text>
</comment>
<evidence type="ECO:0000256" key="1">
    <source>
        <dbReference type="ARBA" id="ARBA00010617"/>
    </source>
</evidence>